<evidence type="ECO:0000313" key="7">
    <source>
        <dbReference type="EMBL" id="CAD8731728.1"/>
    </source>
</evidence>
<dbReference type="GO" id="GO:0003688">
    <property type="term" value="F:DNA replication origin binding"/>
    <property type="evidence" value="ECO:0007669"/>
    <property type="project" value="TreeGrafter"/>
</dbReference>
<keyword evidence="5" id="KW-0131">Cell cycle</keyword>
<dbReference type="GO" id="GO:0006270">
    <property type="term" value="P:DNA replication initiation"/>
    <property type="evidence" value="ECO:0007669"/>
    <property type="project" value="InterPro"/>
</dbReference>
<evidence type="ECO:0000256" key="2">
    <source>
        <dbReference type="ARBA" id="ARBA00010727"/>
    </source>
</evidence>
<keyword evidence="4" id="KW-0539">Nucleus</keyword>
<protein>
    <recommendedName>
        <fullName evidence="8">Cell division control protein 45</fullName>
    </recommendedName>
</protein>
<dbReference type="GO" id="GO:0003682">
    <property type="term" value="F:chromatin binding"/>
    <property type="evidence" value="ECO:0007669"/>
    <property type="project" value="TreeGrafter"/>
</dbReference>
<keyword evidence="3" id="KW-0235">DNA replication</keyword>
<organism evidence="7">
    <name type="scientific">Elphidium margaritaceum</name>
    <dbReference type="NCBI Taxonomy" id="933848"/>
    <lineage>
        <taxon>Eukaryota</taxon>
        <taxon>Sar</taxon>
        <taxon>Rhizaria</taxon>
        <taxon>Retaria</taxon>
        <taxon>Foraminifera</taxon>
        <taxon>Rotaliida</taxon>
        <taxon>Elphidiidae</taxon>
        <taxon>Elphidium</taxon>
    </lineage>
</organism>
<feature type="region of interest" description="Disordered" evidence="6">
    <location>
        <begin position="521"/>
        <end position="541"/>
    </location>
</feature>
<evidence type="ECO:0000256" key="5">
    <source>
        <dbReference type="ARBA" id="ARBA00023306"/>
    </source>
</evidence>
<dbReference type="GO" id="GO:0000727">
    <property type="term" value="P:double-strand break repair via break-induced replication"/>
    <property type="evidence" value="ECO:0007669"/>
    <property type="project" value="TreeGrafter"/>
</dbReference>
<feature type="region of interest" description="Disordered" evidence="6">
    <location>
        <begin position="220"/>
        <end position="280"/>
    </location>
</feature>
<reference evidence="7" key="1">
    <citation type="submission" date="2021-01" db="EMBL/GenBank/DDBJ databases">
        <authorList>
            <person name="Corre E."/>
            <person name="Pelletier E."/>
            <person name="Niang G."/>
            <person name="Scheremetjew M."/>
            <person name="Finn R."/>
            <person name="Kale V."/>
            <person name="Holt S."/>
            <person name="Cochrane G."/>
            <person name="Meng A."/>
            <person name="Brown T."/>
            <person name="Cohen L."/>
        </authorList>
    </citation>
    <scope>NUCLEOTIDE SEQUENCE</scope>
</reference>
<dbReference type="InterPro" id="IPR003874">
    <property type="entry name" value="CDC45"/>
</dbReference>
<dbReference type="GO" id="GO:0003697">
    <property type="term" value="F:single-stranded DNA binding"/>
    <property type="evidence" value="ECO:0007669"/>
    <property type="project" value="TreeGrafter"/>
</dbReference>
<feature type="compositionally biased region" description="Acidic residues" evidence="6">
    <location>
        <begin position="129"/>
        <end position="153"/>
    </location>
</feature>
<dbReference type="GO" id="GO:0031261">
    <property type="term" value="C:DNA replication preinitiation complex"/>
    <property type="evidence" value="ECO:0007669"/>
    <property type="project" value="TreeGrafter"/>
</dbReference>
<feature type="region of interest" description="Disordered" evidence="6">
    <location>
        <begin position="115"/>
        <end position="154"/>
    </location>
</feature>
<gene>
    <name evidence="7" type="ORF">EMAR1385_LOCUS607</name>
</gene>
<evidence type="ECO:0000256" key="3">
    <source>
        <dbReference type="ARBA" id="ARBA00022705"/>
    </source>
</evidence>
<comment type="similarity">
    <text evidence="2">Belongs to the CDC45 family.</text>
</comment>
<comment type="subcellular location">
    <subcellularLocation>
        <location evidence="1">Nucleus</location>
    </subcellularLocation>
</comment>
<evidence type="ECO:0000256" key="6">
    <source>
        <dbReference type="SAM" id="MobiDB-lite"/>
    </source>
</evidence>
<dbReference type="GO" id="GO:1902977">
    <property type="term" value="P:mitotic DNA replication preinitiation complex assembly"/>
    <property type="evidence" value="ECO:0007669"/>
    <property type="project" value="TreeGrafter"/>
</dbReference>
<dbReference type="PANTHER" id="PTHR10507">
    <property type="entry name" value="CDC45-RELATED PROTEIN"/>
    <property type="match status" value="1"/>
</dbReference>
<sequence length="728" mass="84891">MLIGKDDLGEIFDQIHNTWIQYRTAVIILCAADCDAICTTKILTSLLGAEMISYQIYPVLSYEHVAHYTDSLQSKIVDGELHSIMMVNCGGIVDLHQMLFVRPLVDKFHSEQQQLKQNKRGRRMRSGNDLDDDDDLDDDEFEEDDDDEDEQVNEEQVARLNEYVTQHMQQIDARLKIYVFDAHRPFNLSNVYDQHKIYLLQGDDEQKMNEFPEIIDADDEEEAAQLSPAQNDENDDVFDDDDDDDDDDDENMHEPMRKKRRLNTASLQPQSGSRVSERGRHIIRIQREQSEYYKLQYYALHSSGIAYLMARSVHKDDNEMLWSAILGLTESFVHEKIDRDRYNQCVTLYCDEVKRRNASSEQEVSYDSRPENIENSSIVTHRNMDHIQFGMEFSFVLLRFWTLYDAMYYSRYIATKLAVWKQSGRENLKYLLAKMALPLNEAQQPYCSMKRAYKQKLAQLFQDNLDQGLDDNLMYGSFTKQHGGHAALSAADMVYAITAVLESDFRVKSNDHFQVMHEMNTNAQQQQQQQPQSTGQQTQVAAAASSAEQQPFFDDNAWQSNFFYGYDVLAKDKPYLLRDAIELAKKRQHEIIDMGIRLIEKRDIHTMTVMRWCKIENYNIFQSPMLLCKLAIFVMDAFRIQTTKAPKHFVLASFNDKSNSYTVVGLPAKREYGDVQKSPFYNAFEEARKRVNATAKIVFFEGHVIQIHKNHFMEWLDNLHERLLSFAF</sequence>
<name>A0A7S0TED4_9EUKA</name>
<feature type="compositionally biased region" description="Polar residues" evidence="6">
    <location>
        <begin position="263"/>
        <end position="274"/>
    </location>
</feature>
<evidence type="ECO:0000256" key="1">
    <source>
        <dbReference type="ARBA" id="ARBA00004123"/>
    </source>
</evidence>
<dbReference type="AlphaFoldDB" id="A0A7S0TED4"/>
<dbReference type="PANTHER" id="PTHR10507:SF0">
    <property type="entry name" value="CELL DIVISION CONTROL PROTEIN 45 HOMOLOG"/>
    <property type="match status" value="1"/>
</dbReference>
<proteinExistence type="inferred from homology"/>
<evidence type="ECO:0008006" key="8">
    <source>
        <dbReference type="Google" id="ProtNLM"/>
    </source>
</evidence>
<feature type="compositionally biased region" description="Acidic residues" evidence="6">
    <location>
        <begin position="232"/>
        <end position="251"/>
    </location>
</feature>
<dbReference type="Pfam" id="PF02724">
    <property type="entry name" value="CDC45"/>
    <property type="match status" value="1"/>
</dbReference>
<accession>A0A7S0TED4</accession>
<dbReference type="EMBL" id="HBFI01000853">
    <property type="protein sequence ID" value="CAD8731728.1"/>
    <property type="molecule type" value="Transcribed_RNA"/>
</dbReference>
<evidence type="ECO:0000256" key="4">
    <source>
        <dbReference type="ARBA" id="ARBA00023242"/>
    </source>
</evidence>
<feature type="compositionally biased region" description="Low complexity" evidence="6">
    <location>
        <begin position="524"/>
        <end position="541"/>
    </location>
</feature>